<dbReference type="EMBL" id="JAOPGA020001482">
    <property type="protein sequence ID" value="KAL0488855.1"/>
    <property type="molecule type" value="Genomic_DNA"/>
</dbReference>
<dbReference type="SUPFAM" id="SSF69118">
    <property type="entry name" value="AhpD-like"/>
    <property type="match status" value="1"/>
</dbReference>
<dbReference type="InterPro" id="IPR003779">
    <property type="entry name" value="CMD-like"/>
</dbReference>
<keyword evidence="3" id="KW-1185">Reference proteome</keyword>
<protein>
    <recommendedName>
        <fullName evidence="1">Carboxymuconolactone decarboxylase-like domain-containing protein</fullName>
    </recommendedName>
</protein>
<dbReference type="Pfam" id="PF02627">
    <property type="entry name" value="CMD"/>
    <property type="match status" value="1"/>
</dbReference>
<gene>
    <name evidence="2" type="ORF">AKO1_013131</name>
</gene>
<reference evidence="2 3" key="1">
    <citation type="submission" date="2024-03" db="EMBL/GenBank/DDBJ databases">
        <title>The Acrasis kona genome and developmental transcriptomes reveal deep origins of eukaryotic multicellular pathways.</title>
        <authorList>
            <person name="Sheikh S."/>
            <person name="Fu C.-J."/>
            <person name="Brown M.W."/>
            <person name="Baldauf S.L."/>
        </authorList>
    </citation>
    <scope>NUCLEOTIDE SEQUENCE [LARGE SCALE GENOMIC DNA]</scope>
    <source>
        <strain evidence="2 3">ATCC MYA-3509</strain>
    </source>
</reference>
<evidence type="ECO:0000313" key="2">
    <source>
        <dbReference type="EMBL" id="KAL0488855.1"/>
    </source>
</evidence>
<dbReference type="PANTHER" id="PTHR28180">
    <property type="entry name" value="CONSERVED MITOCHONDRIAL PROTEIN-RELATED"/>
    <property type="match status" value="1"/>
</dbReference>
<dbReference type="Proteomes" id="UP001431209">
    <property type="component" value="Unassembled WGS sequence"/>
</dbReference>
<proteinExistence type="predicted"/>
<evidence type="ECO:0000313" key="3">
    <source>
        <dbReference type="Proteomes" id="UP001431209"/>
    </source>
</evidence>
<dbReference type="InterPro" id="IPR029032">
    <property type="entry name" value="AhpD-like"/>
</dbReference>
<dbReference type="GO" id="GO:0051920">
    <property type="term" value="F:peroxiredoxin activity"/>
    <property type="evidence" value="ECO:0007669"/>
    <property type="project" value="InterPro"/>
</dbReference>
<comment type="caution">
    <text evidence="2">The sequence shown here is derived from an EMBL/GenBank/DDBJ whole genome shotgun (WGS) entry which is preliminary data.</text>
</comment>
<dbReference type="Gene3D" id="1.20.1290.10">
    <property type="entry name" value="AhpD-like"/>
    <property type="match status" value="1"/>
</dbReference>
<dbReference type="AlphaFoldDB" id="A0AAW2ZHD5"/>
<dbReference type="PANTHER" id="PTHR28180:SF2">
    <property type="entry name" value="PEROXISOMAL PROTEIN 2"/>
    <property type="match status" value="1"/>
</dbReference>
<evidence type="ECO:0000259" key="1">
    <source>
        <dbReference type="Pfam" id="PF02627"/>
    </source>
</evidence>
<name>A0AAW2ZHD5_9EUKA</name>
<organism evidence="2 3">
    <name type="scientific">Acrasis kona</name>
    <dbReference type="NCBI Taxonomy" id="1008807"/>
    <lineage>
        <taxon>Eukaryota</taxon>
        <taxon>Discoba</taxon>
        <taxon>Heterolobosea</taxon>
        <taxon>Tetramitia</taxon>
        <taxon>Eutetramitia</taxon>
        <taxon>Acrasidae</taxon>
        <taxon>Acrasis</taxon>
    </lineage>
</organism>
<accession>A0AAW2ZHD5</accession>
<sequence>MNNLTRTRRLLCVGRCFSHQYQAKHPWITDDSPLQKNENILTILAANTAAGNLSQITTDWSYLDHPYHKIGIEVVLQTHLNVGFPRVINALATLREFHKRKFETDWSDLIKFTDDPIGDVKQKGKEAMSVVYGEQVYDKLQEKMNSIHPELAAWTQQYGYGTVLCRKSEQNIIDVVKIRELCTVSALCGMNVSPQLVSHIRGSLRAGATREQVEHVINQTHLIWGDEAQEQAHAVWCTFDRARGAL</sequence>
<dbReference type="InterPro" id="IPR052999">
    <property type="entry name" value="PTS1_Protein"/>
</dbReference>
<feature type="domain" description="Carboxymuconolactone decarboxylase-like" evidence="1">
    <location>
        <begin position="177"/>
        <end position="233"/>
    </location>
</feature>